<dbReference type="EMBL" id="WIXK01000001">
    <property type="protein sequence ID" value="MQY41614.1"/>
    <property type="molecule type" value="Genomic_DNA"/>
</dbReference>
<reference evidence="3 4" key="1">
    <citation type="submission" date="2019-10" db="EMBL/GenBank/DDBJ databases">
        <title>Epibacterium sp. nov., isolated from seawater.</title>
        <authorList>
            <person name="Zhang X."/>
            <person name="Li N."/>
        </authorList>
    </citation>
    <scope>NUCLEOTIDE SEQUENCE [LARGE SCALE GENOMIC DNA]</scope>
    <source>
        <strain evidence="3 4">SM1969</strain>
    </source>
</reference>
<organism evidence="3 4">
    <name type="scientific">Tritonibacter aquimaris</name>
    <dbReference type="NCBI Taxonomy" id="2663379"/>
    <lineage>
        <taxon>Bacteria</taxon>
        <taxon>Pseudomonadati</taxon>
        <taxon>Pseudomonadota</taxon>
        <taxon>Alphaproteobacteria</taxon>
        <taxon>Rhodobacterales</taxon>
        <taxon>Paracoccaceae</taxon>
        <taxon>Tritonibacter</taxon>
    </lineage>
</organism>
<feature type="domain" description="VWFA" evidence="2">
    <location>
        <begin position="32"/>
        <end position="212"/>
    </location>
</feature>
<protein>
    <submittedName>
        <fullName evidence="3">VWA domain-containing protein</fullName>
    </submittedName>
</protein>
<feature type="chain" id="PRO_5032610031" evidence="1">
    <location>
        <begin position="29"/>
        <end position="309"/>
    </location>
</feature>
<dbReference type="AlphaFoldDB" id="A0A844ATB0"/>
<dbReference type="Pfam" id="PF13519">
    <property type="entry name" value="VWA_2"/>
    <property type="match status" value="1"/>
</dbReference>
<evidence type="ECO:0000313" key="4">
    <source>
        <dbReference type="Proteomes" id="UP000436694"/>
    </source>
</evidence>
<feature type="signal peptide" evidence="1">
    <location>
        <begin position="1"/>
        <end position="28"/>
    </location>
</feature>
<keyword evidence="4" id="KW-1185">Reference proteome</keyword>
<accession>A0A844ATB0</accession>
<dbReference type="SUPFAM" id="SSF53300">
    <property type="entry name" value="vWA-like"/>
    <property type="match status" value="1"/>
</dbReference>
<dbReference type="RefSeq" id="WP_153544932.1">
    <property type="nucleotide sequence ID" value="NZ_WIXK01000001.1"/>
</dbReference>
<dbReference type="InterPro" id="IPR036465">
    <property type="entry name" value="vWFA_dom_sf"/>
</dbReference>
<dbReference type="SMART" id="SM00327">
    <property type="entry name" value="VWA"/>
    <property type="match status" value="1"/>
</dbReference>
<sequence>MARQFPAALRTAAWGLATCTALISSAAAQTPRAMLVVDGSNSMWGQIDGTAKITIAREVVQDLLADLPPDLALGLTAYGHRRSGDCTDVEVLVQPDANSRNAIRSQMEQLIPRGKTPMAEAVRQAAESLGAASGPATVILVSDGVETCAPDVCEAVRALNDSSVDFTAHVIGFDIRDKAAHDQFACVAQSTGGRYLSVDSADELSAALIATTALPERREALPLITQAGRVHFVASHKVRGKLQNLPAHWQLHDGSGALLMTGFHNSGGQIDLKPGSYQLTAIDPDSKRRETRKIRITNGGSMQITLMFP</sequence>
<keyword evidence="1" id="KW-0732">Signal</keyword>
<evidence type="ECO:0000259" key="2">
    <source>
        <dbReference type="PROSITE" id="PS50234"/>
    </source>
</evidence>
<dbReference type="Proteomes" id="UP000436694">
    <property type="component" value="Unassembled WGS sequence"/>
</dbReference>
<dbReference type="Gene3D" id="3.40.50.410">
    <property type="entry name" value="von Willebrand factor, type A domain"/>
    <property type="match status" value="1"/>
</dbReference>
<name>A0A844ATB0_9RHOB</name>
<evidence type="ECO:0000313" key="3">
    <source>
        <dbReference type="EMBL" id="MQY41614.1"/>
    </source>
</evidence>
<gene>
    <name evidence="3" type="ORF">GG681_03095</name>
</gene>
<dbReference type="InterPro" id="IPR002035">
    <property type="entry name" value="VWF_A"/>
</dbReference>
<proteinExistence type="predicted"/>
<comment type="caution">
    <text evidence="3">The sequence shown here is derived from an EMBL/GenBank/DDBJ whole genome shotgun (WGS) entry which is preliminary data.</text>
</comment>
<dbReference type="PROSITE" id="PS50234">
    <property type="entry name" value="VWFA"/>
    <property type="match status" value="1"/>
</dbReference>
<evidence type="ECO:0000256" key="1">
    <source>
        <dbReference type="SAM" id="SignalP"/>
    </source>
</evidence>